<evidence type="ECO:0000256" key="7">
    <source>
        <dbReference type="SAM" id="MobiDB-lite"/>
    </source>
</evidence>
<dbReference type="InterPro" id="IPR057991">
    <property type="entry name" value="TPR_TAF2_C"/>
</dbReference>
<evidence type="ECO:0000256" key="6">
    <source>
        <dbReference type="ARBA" id="ARBA00023242"/>
    </source>
</evidence>
<dbReference type="InterPro" id="IPR037813">
    <property type="entry name" value="TAF2"/>
</dbReference>
<dbReference type="Proteomes" id="UP000422736">
    <property type="component" value="Chromosome 1"/>
</dbReference>
<feature type="domain" description="Transcription initiation factor TFIID subunit 2 Ig-like" evidence="8">
    <location>
        <begin position="641"/>
        <end position="832"/>
    </location>
</feature>
<evidence type="ECO:0000259" key="8">
    <source>
        <dbReference type="Pfam" id="PF25316"/>
    </source>
</evidence>
<comment type="similarity">
    <text evidence="2">Belongs to the TAF2 family.</text>
</comment>
<name>A0ABX6EQW6_KLUMA</name>
<feature type="compositionally biased region" description="Acidic residues" evidence="7">
    <location>
        <begin position="284"/>
        <end position="304"/>
    </location>
</feature>
<dbReference type="InterPro" id="IPR042097">
    <property type="entry name" value="Aminopeptidase_N-like_N_sf"/>
</dbReference>
<feature type="region of interest" description="Disordered" evidence="7">
    <location>
        <begin position="1310"/>
        <end position="1329"/>
    </location>
</feature>
<comment type="subcellular location">
    <subcellularLocation>
        <location evidence="1">Nucleus</location>
    </subcellularLocation>
</comment>
<evidence type="ECO:0000313" key="10">
    <source>
        <dbReference type="EMBL" id="QGN14109.1"/>
    </source>
</evidence>
<dbReference type="SUPFAM" id="SSF55486">
    <property type="entry name" value="Metalloproteases ('zincins'), catalytic domain"/>
    <property type="match status" value="1"/>
</dbReference>
<dbReference type="Pfam" id="PF25577">
    <property type="entry name" value="TPR_TAF2_C"/>
    <property type="match status" value="1"/>
</dbReference>
<organism evidence="10 11">
    <name type="scientific">Kluyveromyces marxianus</name>
    <name type="common">Yeast</name>
    <name type="synonym">Candida kefyr</name>
    <dbReference type="NCBI Taxonomy" id="4911"/>
    <lineage>
        <taxon>Eukaryota</taxon>
        <taxon>Fungi</taxon>
        <taxon>Dikarya</taxon>
        <taxon>Ascomycota</taxon>
        <taxon>Saccharomycotina</taxon>
        <taxon>Saccharomycetes</taxon>
        <taxon>Saccharomycetales</taxon>
        <taxon>Saccharomycetaceae</taxon>
        <taxon>Kluyveromyces</taxon>
    </lineage>
</organism>
<dbReference type="InterPro" id="IPR057345">
    <property type="entry name" value="Ig-like_TAF2"/>
</dbReference>
<dbReference type="CDD" id="cd09839">
    <property type="entry name" value="M1_like_TAF2"/>
    <property type="match status" value="1"/>
</dbReference>
<proteinExistence type="inferred from homology"/>
<dbReference type="SUPFAM" id="SSF63737">
    <property type="entry name" value="Leukotriene A4 hydrolase N-terminal domain"/>
    <property type="match status" value="1"/>
</dbReference>
<feature type="region of interest" description="Disordered" evidence="7">
    <location>
        <begin position="267"/>
        <end position="308"/>
    </location>
</feature>
<evidence type="ECO:0000259" key="9">
    <source>
        <dbReference type="Pfam" id="PF25577"/>
    </source>
</evidence>
<dbReference type="Gene3D" id="1.10.390.10">
    <property type="entry name" value="Neutral Protease Domain 2"/>
    <property type="match status" value="1"/>
</dbReference>
<evidence type="ECO:0000256" key="2">
    <source>
        <dbReference type="ARBA" id="ARBA00010937"/>
    </source>
</evidence>
<dbReference type="PANTHER" id="PTHR15137">
    <property type="entry name" value="TRANSCRIPTION INITIATION FACTOR TFIID"/>
    <property type="match status" value="1"/>
</dbReference>
<keyword evidence="11" id="KW-1185">Reference proteome</keyword>
<keyword evidence="6" id="KW-0539">Nucleus</keyword>
<reference evidence="10 11" key="1">
    <citation type="submission" date="2016-03" db="EMBL/GenBank/DDBJ databases">
        <title>How can Kluyveromyces marxianus grow so fast - potential evolutionary course in Saccharomyces Complex revealed by comparative genomics.</title>
        <authorList>
            <person name="Mo W."/>
            <person name="Lu W."/>
            <person name="Yang X."/>
            <person name="Qi J."/>
            <person name="Lv H."/>
        </authorList>
    </citation>
    <scope>NUCLEOTIDE SEQUENCE [LARGE SCALE GENOMIC DNA]</scope>
    <source>
        <strain evidence="10 11">FIM1</strain>
    </source>
</reference>
<evidence type="ECO:0000256" key="1">
    <source>
        <dbReference type="ARBA" id="ARBA00004123"/>
    </source>
</evidence>
<dbReference type="Pfam" id="PF25316">
    <property type="entry name" value="TAF2_3rd"/>
    <property type="match status" value="1"/>
</dbReference>
<evidence type="ECO:0000256" key="4">
    <source>
        <dbReference type="ARBA" id="ARBA00023015"/>
    </source>
</evidence>
<dbReference type="PANTHER" id="PTHR15137:SF9">
    <property type="entry name" value="TRANSCRIPTION INITIATION FACTOR TFIID SUBUNIT 2"/>
    <property type="match status" value="1"/>
</dbReference>
<dbReference type="Gene3D" id="2.60.40.1730">
    <property type="entry name" value="tricorn interacting facor f3 domain"/>
    <property type="match status" value="1"/>
</dbReference>
<keyword evidence="4" id="KW-0805">Transcription regulation</keyword>
<gene>
    <name evidence="10" type="primary">TAF2</name>
    <name evidence="10" type="ORF">FIM1_760</name>
</gene>
<evidence type="ECO:0000256" key="5">
    <source>
        <dbReference type="ARBA" id="ARBA00023163"/>
    </source>
</evidence>
<sequence length="1393" mass="159145">MVQMKSTPKTPGSYPATEQQFGPQFKVAHQRVQIDVDLSKNCIVGTTEMIIMPLTPHLEYIALDCKNMRIKDIIFENRRLDNFVHDDPYKKLSDSYLNNLEDDVLYNNNGIEQSHLLRKKFSEFNHNPEGSSKSQLLIKVPSSVKIMPHDVNTLAAYLGNSVGAPNITPSLKNTPSTFPGDTIYTPLTLRVDYELDHPHTGVCFDTVSSEPHLWNAYTTNSELNSSVSHWLPCIDSLDEKCTWELEISVPKRVKDIGTTKVVGARNLRKRSRRDKRSNMSSGAVDDDDDEDEEEDEEDEEEEDGAAYNEFMNSEITVVCSEMATKKVTAHPMDMAKKTVSFQIFTPVAPHHIGWAVGAFQVLELPSILHADEDDDIDELKMHQQEQALADDTRDEIPIFVYTLPTPDMDEKTVLNSTLVCQEIMDFYSKEFGSYPFTSYSLVFLPTLTAEYMDFTSATFFNSRILYPPDVIDLIFPTTNTLAWGLANQWSGVNITPLELNDLWCVIGMAGYMVSQLIRKLMGLNEYKYRIKMAAEAIVEQDWEKQPIGSYFDSASLPVSTISNDLSFIKLKAPMVLFILDRRMTKTERSFGMSRVLPKIYLQAMSGELTNNSLSSAHFQRVCERVNKNRLETFFKQWVYGSGVPIFRITQRFNKKRMAVEMGIRQVQMQELGVGKIVGEENFHSSAMEYLRDQEKYPTQVFTGSMTIRIHEADGTPYEHIVELKDVFTKLDIQYNTKYKRLKRRRKVNKVTKEAKDEVKEDMNDEDNGNEDIVLINCMGDVLTSKDDCNKWSLTDPITTSEGDDLQQQNEAFEWIRIDADFEWICKVHINQPDYMFASQLQQDRDVEAQIESVRFFEDLIINSSSNSLVYSSILTRTAMDPKYFHGVRVAACRALSKFVIKNNEPTEFTGGPRHLIKIFRELFCYNDSNIPKNNDFSDYQKYMLQKSIPKFLALVRNDEGVCPSFVKQFLLDVVRYNDNSGNIYNDTFYVSQLLESLVNCTLSDVIDENHVQEVMNEIQRFYNLDQWMPSYQHLIATTIKTQRLKLSVHGLYHYDNFSQLLSSTILDNQGDERSTVCHSRDGKQDAVLEDFKILLVIGGIKNKEVLKYFFENLCFHPDPYIRTKLVDVFIGAIDLISAKFHISDLEDDIEYMINEICPSEPDMASGSIVVEDFTKEIAQRKETQMRSSIHGMISLIRRRFKDYQPLRTILWDVLHSPLLNVYQRKRLFDAANVIYQLYDAYNITLPTPRDKKLICKNIGNNHVVIKREGILKVHIAPLKLKSEAKTTPTTIKISFSKKTSHKAAAPTATTAAAITSSPAPKPKAKPSSVAGKITKVGSLPLRFVKISTATNSVHVSAVPHNPNVSIVKSTRRILSVKLKLPPNSEQKKEHQKN</sequence>
<feature type="domain" description="Transcription initiation factor TFIID subunit 2 TPR repeats" evidence="9">
    <location>
        <begin position="833"/>
        <end position="1037"/>
    </location>
</feature>
<accession>A0ABX6EQW6</accession>
<keyword evidence="5" id="KW-0804">Transcription</keyword>
<evidence type="ECO:0000256" key="3">
    <source>
        <dbReference type="ARBA" id="ARBA00017363"/>
    </source>
</evidence>
<protein>
    <recommendedName>
        <fullName evidence="3">Transcription initiation factor TFIID subunit 2</fullName>
    </recommendedName>
</protein>
<dbReference type="InterPro" id="IPR027268">
    <property type="entry name" value="Peptidase_M4/M1_CTD_sf"/>
</dbReference>
<reference evidence="10 11" key="2">
    <citation type="submission" date="2019-11" db="EMBL/GenBank/DDBJ databases">
        <authorList>
            <person name="Lu H."/>
        </authorList>
    </citation>
    <scope>NUCLEOTIDE SEQUENCE [LARGE SCALE GENOMIC DNA]</scope>
    <source>
        <strain evidence="10 11">FIM1</strain>
    </source>
</reference>
<dbReference type="EMBL" id="CP015054">
    <property type="protein sequence ID" value="QGN14109.1"/>
    <property type="molecule type" value="Genomic_DNA"/>
</dbReference>
<evidence type="ECO:0000313" key="11">
    <source>
        <dbReference type="Proteomes" id="UP000422736"/>
    </source>
</evidence>